<protein>
    <submittedName>
        <fullName evidence="1">Uncharacterized protein</fullName>
    </submittedName>
</protein>
<evidence type="ECO:0000313" key="1">
    <source>
        <dbReference type="EMBL" id="GFY05758.1"/>
    </source>
</evidence>
<gene>
    <name evidence="1" type="ORF">TNCV_4404251</name>
</gene>
<dbReference type="EMBL" id="BMAU01021255">
    <property type="protein sequence ID" value="GFY05758.1"/>
    <property type="molecule type" value="Genomic_DNA"/>
</dbReference>
<sequence length="139" mass="16714">MCGRPFSSFSTQSREHYCASTCYKLFCRNRNKNLRYYAMRRHFHNTDLYQLGVYPWTINEDVLHMLGKGTGCNGLLFSLNRLVQVHTKERFAGRLLIWKEQHTRYNRFNNVERHRCWNHDSSRELSVVVLICMYSIEEI</sequence>
<comment type="caution">
    <text evidence="1">The sequence shown here is derived from an EMBL/GenBank/DDBJ whole genome shotgun (WGS) entry which is preliminary data.</text>
</comment>
<name>A0A8X6S6M6_TRICX</name>
<organism evidence="1 2">
    <name type="scientific">Trichonephila clavipes</name>
    <name type="common">Golden silk orbweaver</name>
    <name type="synonym">Nephila clavipes</name>
    <dbReference type="NCBI Taxonomy" id="2585209"/>
    <lineage>
        <taxon>Eukaryota</taxon>
        <taxon>Metazoa</taxon>
        <taxon>Ecdysozoa</taxon>
        <taxon>Arthropoda</taxon>
        <taxon>Chelicerata</taxon>
        <taxon>Arachnida</taxon>
        <taxon>Araneae</taxon>
        <taxon>Araneomorphae</taxon>
        <taxon>Entelegynae</taxon>
        <taxon>Araneoidea</taxon>
        <taxon>Nephilidae</taxon>
        <taxon>Trichonephila</taxon>
    </lineage>
</organism>
<reference evidence="1" key="1">
    <citation type="submission" date="2020-08" db="EMBL/GenBank/DDBJ databases">
        <title>Multicomponent nature underlies the extraordinary mechanical properties of spider dragline silk.</title>
        <authorList>
            <person name="Kono N."/>
            <person name="Nakamura H."/>
            <person name="Mori M."/>
            <person name="Yoshida Y."/>
            <person name="Ohtoshi R."/>
            <person name="Malay A.D."/>
            <person name="Moran D.A.P."/>
            <person name="Tomita M."/>
            <person name="Numata K."/>
            <person name="Arakawa K."/>
        </authorList>
    </citation>
    <scope>NUCLEOTIDE SEQUENCE</scope>
</reference>
<evidence type="ECO:0000313" key="2">
    <source>
        <dbReference type="Proteomes" id="UP000887159"/>
    </source>
</evidence>
<dbReference type="AlphaFoldDB" id="A0A8X6S6M6"/>
<dbReference type="Proteomes" id="UP000887159">
    <property type="component" value="Unassembled WGS sequence"/>
</dbReference>
<proteinExistence type="predicted"/>
<accession>A0A8X6S6M6</accession>
<keyword evidence="2" id="KW-1185">Reference proteome</keyword>